<gene>
    <name evidence="1" type="ORF">C7459_12476</name>
</gene>
<accession>A0A316D3K7</accession>
<evidence type="ECO:0000313" key="2">
    <source>
        <dbReference type="Proteomes" id="UP000245634"/>
    </source>
</evidence>
<sequence>MKGKCEHCAHWSKRKGCKKSEKVQAQAGYNSDWGWYEECPLWKGMTLKAYLVTEDDGDNSEIVFAHTNGQAKLIGLGRDWSYGEFTEMRALRRPEYDRYAEQGWVPKEELLKDGWWFDCHCGYARRDFNAIVIREDVYCEKCQHKAQVGA</sequence>
<reference evidence="1 2" key="1">
    <citation type="submission" date="2018-05" db="EMBL/GenBank/DDBJ databases">
        <title>Genomic Encyclopedia of Type Strains, Phase IV (KMG-IV): sequencing the most valuable type-strain genomes for metagenomic binning, comparative biology and taxonomic classification.</title>
        <authorList>
            <person name="Goeker M."/>
        </authorList>
    </citation>
    <scope>NUCLEOTIDE SEQUENCE [LARGE SCALE GENOMIC DNA]</scope>
    <source>
        <strain evidence="1 2">DSM 18773</strain>
    </source>
</reference>
<evidence type="ECO:0000313" key="1">
    <source>
        <dbReference type="EMBL" id="PWK05324.1"/>
    </source>
</evidence>
<protein>
    <submittedName>
        <fullName evidence="1">Uncharacterized protein</fullName>
    </submittedName>
</protein>
<organism evidence="1 2">
    <name type="scientific">Tumebacillus permanentifrigoris</name>
    <dbReference type="NCBI Taxonomy" id="378543"/>
    <lineage>
        <taxon>Bacteria</taxon>
        <taxon>Bacillati</taxon>
        <taxon>Bacillota</taxon>
        <taxon>Bacilli</taxon>
        <taxon>Bacillales</taxon>
        <taxon>Alicyclobacillaceae</taxon>
        <taxon>Tumebacillus</taxon>
    </lineage>
</organism>
<dbReference type="AlphaFoldDB" id="A0A316D3K7"/>
<dbReference type="Proteomes" id="UP000245634">
    <property type="component" value="Unassembled WGS sequence"/>
</dbReference>
<name>A0A316D3K7_9BACL</name>
<comment type="caution">
    <text evidence="1">The sequence shown here is derived from an EMBL/GenBank/DDBJ whole genome shotgun (WGS) entry which is preliminary data.</text>
</comment>
<dbReference type="EMBL" id="QGGL01000024">
    <property type="protein sequence ID" value="PWK05324.1"/>
    <property type="molecule type" value="Genomic_DNA"/>
</dbReference>
<keyword evidence="2" id="KW-1185">Reference proteome</keyword>
<proteinExistence type="predicted"/>
<dbReference type="RefSeq" id="WP_245884668.1">
    <property type="nucleotide sequence ID" value="NZ_QGGL01000024.1"/>
</dbReference>